<dbReference type="Proteomes" id="UP000184391">
    <property type="component" value="Unassembled WGS sequence"/>
</dbReference>
<accession>A0A1M7SYQ4</accession>
<dbReference type="SMART" id="SM00419">
    <property type="entry name" value="HTH_CRP"/>
    <property type="match status" value="1"/>
</dbReference>
<dbReference type="InterPro" id="IPR014710">
    <property type="entry name" value="RmlC-like_jellyroll"/>
</dbReference>
<dbReference type="CDD" id="cd00038">
    <property type="entry name" value="CAP_ED"/>
    <property type="match status" value="1"/>
</dbReference>
<dbReference type="InterPro" id="IPR036390">
    <property type="entry name" value="WH_DNA-bd_sf"/>
</dbReference>
<dbReference type="Gene3D" id="1.10.10.10">
    <property type="entry name" value="Winged helix-like DNA-binding domain superfamily/Winged helix DNA-binding domain"/>
    <property type="match status" value="1"/>
</dbReference>
<dbReference type="STRING" id="198312.SAMN02745193_02612"/>
<dbReference type="Gene3D" id="2.60.120.10">
    <property type="entry name" value="Jelly Rolls"/>
    <property type="match status" value="1"/>
</dbReference>
<sequence length="246" mass="27535">MLSLSCAALQPLIRNLDRYVALTPDDRAAIAALGDRSQVEKPAHTDIAREGERARVAHAVISGWACCYKDLPDGRRQILGFLLPGDVFDLNLDSLREQDCSVSALTRVRLAELLPSQVRALPDDHPRVWKALLLQQQANAAILREWLLNTGQRTAIERLAHLLIELFLRNRAIGLASREGLKFPITQSHLAEATGLTPVHVNRTVQALRRQDLIEYANGHLKILDLARLSDIALFDAKYLCVEEYQ</sequence>
<evidence type="ECO:0000259" key="4">
    <source>
        <dbReference type="PROSITE" id="PS51063"/>
    </source>
</evidence>
<evidence type="ECO:0000313" key="5">
    <source>
        <dbReference type="EMBL" id="SHN63576.1"/>
    </source>
</evidence>
<evidence type="ECO:0000256" key="1">
    <source>
        <dbReference type="ARBA" id="ARBA00023015"/>
    </source>
</evidence>
<keyword evidence="5" id="KW-0418">Kinase</keyword>
<dbReference type="Pfam" id="PF00027">
    <property type="entry name" value="cNMP_binding"/>
    <property type="match status" value="1"/>
</dbReference>
<proteinExistence type="predicted"/>
<dbReference type="GO" id="GO:0006355">
    <property type="term" value="P:regulation of DNA-templated transcription"/>
    <property type="evidence" value="ECO:0007669"/>
    <property type="project" value="InterPro"/>
</dbReference>
<gene>
    <name evidence="5" type="ORF">SAMN02745193_02612</name>
</gene>
<dbReference type="AlphaFoldDB" id="A0A1M7SYQ4"/>
<dbReference type="PROSITE" id="PS51063">
    <property type="entry name" value="HTH_CRP_2"/>
    <property type="match status" value="1"/>
</dbReference>
<dbReference type="InterPro" id="IPR012318">
    <property type="entry name" value="HTH_CRP"/>
</dbReference>
<dbReference type="GO" id="GO:0003677">
    <property type="term" value="F:DNA binding"/>
    <property type="evidence" value="ECO:0007669"/>
    <property type="project" value="UniProtKB-KW"/>
</dbReference>
<dbReference type="SUPFAM" id="SSF51206">
    <property type="entry name" value="cAMP-binding domain-like"/>
    <property type="match status" value="1"/>
</dbReference>
<keyword evidence="1" id="KW-0805">Transcription regulation</keyword>
<keyword evidence="3" id="KW-0804">Transcription</keyword>
<organism evidence="5 6">
    <name type="scientific">Erythrobacter sanguineus</name>
    <dbReference type="NCBI Taxonomy" id="198312"/>
    <lineage>
        <taxon>Bacteria</taxon>
        <taxon>Pseudomonadati</taxon>
        <taxon>Pseudomonadota</taxon>
        <taxon>Alphaproteobacteria</taxon>
        <taxon>Sphingomonadales</taxon>
        <taxon>Erythrobacteraceae</taxon>
        <taxon>Erythrobacter/Porphyrobacter group</taxon>
        <taxon>Erythrobacter</taxon>
    </lineage>
</organism>
<dbReference type="GO" id="GO:0016301">
    <property type="term" value="F:kinase activity"/>
    <property type="evidence" value="ECO:0007669"/>
    <property type="project" value="UniProtKB-KW"/>
</dbReference>
<dbReference type="InterPro" id="IPR036388">
    <property type="entry name" value="WH-like_DNA-bd_sf"/>
</dbReference>
<dbReference type="EMBL" id="FRDF01000016">
    <property type="protein sequence ID" value="SHN63576.1"/>
    <property type="molecule type" value="Genomic_DNA"/>
</dbReference>
<dbReference type="Pfam" id="PF13545">
    <property type="entry name" value="HTH_Crp_2"/>
    <property type="match status" value="1"/>
</dbReference>
<protein>
    <submittedName>
        <fullName evidence="5">cAMP-binding domain of CRP or a regulatory subunit of cAMP-dependent protein kinases</fullName>
    </submittedName>
</protein>
<dbReference type="SUPFAM" id="SSF46785">
    <property type="entry name" value="Winged helix' DNA-binding domain"/>
    <property type="match status" value="1"/>
</dbReference>
<evidence type="ECO:0000256" key="2">
    <source>
        <dbReference type="ARBA" id="ARBA00023125"/>
    </source>
</evidence>
<name>A0A1M7SYQ4_9SPHN</name>
<reference evidence="6" key="1">
    <citation type="submission" date="2016-12" db="EMBL/GenBank/DDBJ databases">
        <authorList>
            <person name="Varghese N."/>
            <person name="Submissions S."/>
        </authorList>
    </citation>
    <scope>NUCLEOTIDE SEQUENCE [LARGE SCALE GENOMIC DNA]</scope>
    <source>
        <strain evidence="6">DSM 11032</strain>
    </source>
</reference>
<dbReference type="InterPro" id="IPR018490">
    <property type="entry name" value="cNMP-bd_dom_sf"/>
</dbReference>
<keyword evidence="6" id="KW-1185">Reference proteome</keyword>
<evidence type="ECO:0000256" key="3">
    <source>
        <dbReference type="ARBA" id="ARBA00023163"/>
    </source>
</evidence>
<feature type="domain" description="HTH crp-type" evidence="4">
    <location>
        <begin position="153"/>
        <end position="227"/>
    </location>
</feature>
<keyword evidence="2" id="KW-0238">DNA-binding</keyword>
<keyword evidence="5" id="KW-0808">Transferase</keyword>
<dbReference type="InterPro" id="IPR000595">
    <property type="entry name" value="cNMP-bd_dom"/>
</dbReference>
<evidence type="ECO:0000313" key="6">
    <source>
        <dbReference type="Proteomes" id="UP000184391"/>
    </source>
</evidence>